<dbReference type="AlphaFoldDB" id="A0A8J6LHT3"/>
<dbReference type="CDD" id="cd00090">
    <property type="entry name" value="HTH_ARSR"/>
    <property type="match status" value="1"/>
</dbReference>
<dbReference type="InterPro" id="IPR011991">
    <property type="entry name" value="ArsR-like_HTH"/>
</dbReference>
<dbReference type="InterPro" id="IPR000600">
    <property type="entry name" value="ROK"/>
</dbReference>
<dbReference type="SUPFAM" id="SSF53067">
    <property type="entry name" value="Actin-like ATPase domain"/>
    <property type="match status" value="1"/>
</dbReference>
<gene>
    <name evidence="4" type="ORF">G5B42_03325</name>
</gene>
<protein>
    <submittedName>
        <fullName evidence="4">ROK family transcriptional regulator</fullName>
    </submittedName>
</protein>
<dbReference type="EMBL" id="JAAKDE010000005">
    <property type="protein sequence ID" value="MBA2132575.1"/>
    <property type="molecule type" value="Genomic_DNA"/>
</dbReference>
<dbReference type="RefSeq" id="WP_181339061.1">
    <property type="nucleotide sequence ID" value="NZ_JAAKDE010000005.1"/>
</dbReference>
<dbReference type="SUPFAM" id="SSF46785">
    <property type="entry name" value="Winged helix' DNA-binding domain"/>
    <property type="match status" value="1"/>
</dbReference>
<keyword evidence="5" id="KW-1185">Reference proteome</keyword>
<dbReference type="Pfam" id="PF00480">
    <property type="entry name" value="ROK"/>
    <property type="match status" value="1"/>
</dbReference>
<comment type="caution">
    <text evidence="4">The sequence shown here is derived from an EMBL/GenBank/DDBJ whole genome shotgun (WGS) entry which is preliminary data.</text>
</comment>
<proteinExistence type="inferred from homology"/>
<reference evidence="4" key="1">
    <citation type="submission" date="2020-06" db="EMBL/GenBank/DDBJ databases">
        <title>Novel chitinolytic bacterium.</title>
        <authorList>
            <person name="Ungkulpasvich U."/>
            <person name="Kosugi A."/>
            <person name="Uke A."/>
        </authorList>
    </citation>
    <scope>NUCLEOTIDE SEQUENCE</scope>
    <source>
        <strain evidence="4">UUS1-1</strain>
    </source>
</reference>
<dbReference type="Pfam" id="PF13412">
    <property type="entry name" value="HTH_24"/>
    <property type="match status" value="1"/>
</dbReference>
<accession>A0A8J6LHT3</accession>
<comment type="function">
    <text evidence="1">Transcriptional repressor of xylose-utilizing enzymes.</text>
</comment>
<dbReference type="InterPro" id="IPR036390">
    <property type="entry name" value="WH_DNA-bd_sf"/>
</dbReference>
<dbReference type="Proteomes" id="UP000657177">
    <property type="component" value="Unassembled WGS sequence"/>
</dbReference>
<keyword evidence="3" id="KW-0119">Carbohydrate metabolism</keyword>
<keyword evidence="3" id="KW-0859">Xylose metabolism</keyword>
<name>A0A8J6LHT3_9FIRM</name>
<evidence type="ECO:0000313" key="4">
    <source>
        <dbReference type="EMBL" id="MBA2132575.1"/>
    </source>
</evidence>
<dbReference type="Gene3D" id="3.30.420.40">
    <property type="match status" value="2"/>
</dbReference>
<dbReference type="Gene3D" id="1.10.10.10">
    <property type="entry name" value="Winged helix-like DNA-binding domain superfamily/Winged helix DNA-binding domain"/>
    <property type="match status" value="1"/>
</dbReference>
<dbReference type="PANTHER" id="PTHR18964">
    <property type="entry name" value="ROK (REPRESSOR, ORF, KINASE) FAMILY"/>
    <property type="match status" value="1"/>
</dbReference>
<evidence type="ECO:0000313" key="5">
    <source>
        <dbReference type="Proteomes" id="UP000657177"/>
    </source>
</evidence>
<sequence length="367" mass="40564">MEIKKINRSKIYLLLLKNQGLSRQEIVLRLGLSLPTVTQNIEELITEGLVEEFGFIGNTGGRRARAYRAVLNARVAIGLDVTKHHITCAAVDLSGNLIECIRIRRQFERTDEYYKILGSLVDEVVKKINIPPARVLGVGIGVPGLVTADNKRIFYGEILNFGGATSAEFGKYIPYPVSLHNDANAAGFAEIWSHDFLANSFYLMLSNNIGGSVLINGQIYSGENLRSGEIGHLKIVPNGKQCYCGQKGCFDAYCAATVLSNHTDGNLEKFFEKLRAKDPQAEKMWDEYLDNLAQAVSSLNILFDSTVILGGYVGEYIEDYLDDLKTRTAKLHPFNNDSAYLQACKYKKQAIAAGAALSYIDEFIASV</sequence>
<dbReference type="InterPro" id="IPR043129">
    <property type="entry name" value="ATPase_NBD"/>
</dbReference>
<evidence type="ECO:0000256" key="1">
    <source>
        <dbReference type="ARBA" id="ARBA00002486"/>
    </source>
</evidence>
<evidence type="ECO:0000256" key="3">
    <source>
        <dbReference type="ARBA" id="ARBA00022629"/>
    </source>
</evidence>
<dbReference type="GO" id="GO:0042732">
    <property type="term" value="P:D-xylose metabolic process"/>
    <property type="evidence" value="ECO:0007669"/>
    <property type="project" value="UniProtKB-KW"/>
</dbReference>
<dbReference type="PANTHER" id="PTHR18964:SF149">
    <property type="entry name" value="BIFUNCTIONAL UDP-N-ACETYLGLUCOSAMINE 2-EPIMERASE_N-ACETYLMANNOSAMINE KINASE"/>
    <property type="match status" value="1"/>
</dbReference>
<comment type="similarity">
    <text evidence="2">Belongs to the ROK (NagC/XylR) family.</text>
</comment>
<evidence type="ECO:0000256" key="2">
    <source>
        <dbReference type="ARBA" id="ARBA00006479"/>
    </source>
</evidence>
<dbReference type="InterPro" id="IPR036388">
    <property type="entry name" value="WH-like_DNA-bd_sf"/>
</dbReference>
<organism evidence="4 5">
    <name type="scientific">Capillibacterium thermochitinicola</name>
    <dbReference type="NCBI Taxonomy" id="2699427"/>
    <lineage>
        <taxon>Bacteria</taxon>
        <taxon>Bacillati</taxon>
        <taxon>Bacillota</taxon>
        <taxon>Capillibacterium</taxon>
    </lineage>
</organism>